<dbReference type="EMBL" id="FNLC01000001">
    <property type="protein sequence ID" value="SDQ58145.1"/>
    <property type="molecule type" value="Genomic_DNA"/>
</dbReference>
<proteinExistence type="predicted"/>
<dbReference type="Proteomes" id="UP000198848">
    <property type="component" value="Unassembled WGS sequence"/>
</dbReference>
<keyword evidence="3" id="KW-1185">Reference proteome</keyword>
<dbReference type="AlphaFoldDB" id="A0A1H1C1W9"/>
<feature type="transmembrane region" description="Helical" evidence="1">
    <location>
        <begin position="7"/>
        <end position="24"/>
    </location>
</feature>
<evidence type="ECO:0000256" key="1">
    <source>
        <dbReference type="SAM" id="Phobius"/>
    </source>
</evidence>
<name>A0A1H1C1W9_NATTX</name>
<accession>A0A1H1C1W9</accession>
<keyword evidence="1" id="KW-0472">Membrane</keyword>
<keyword evidence="1" id="KW-1133">Transmembrane helix</keyword>
<dbReference type="RefSeq" id="WP_090378796.1">
    <property type="nucleotide sequence ID" value="NZ_FNLC01000001.1"/>
</dbReference>
<sequence>MDTRDRVIVGTLWFSVAAVMALTLEPAIPSTVSEGARLFVVVVALSLSVLYIFDPWGLLSRQPFH</sequence>
<organism evidence="2 3">
    <name type="scientific">Natronobacterium texcoconense</name>
    <dbReference type="NCBI Taxonomy" id="1095778"/>
    <lineage>
        <taxon>Archaea</taxon>
        <taxon>Methanobacteriati</taxon>
        <taxon>Methanobacteriota</taxon>
        <taxon>Stenosarchaea group</taxon>
        <taxon>Halobacteria</taxon>
        <taxon>Halobacteriales</taxon>
        <taxon>Natrialbaceae</taxon>
        <taxon>Natronobacterium</taxon>
    </lineage>
</organism>
<evidence type="ECO:0000313" key="3">
    <source>
        <dbReference type="Proteomes" id="UP000198848"/>
    </source>
</evidence>
<keyword evidence="1" id="KW-0812">Transmembrane</keyword>
<gene>
    <name evidence="2" type="ORF">SAMN04489842_1236</name>
</gene>
<dbReference type="OrthoDB" id="204603at2157"/>
<evidence type="ECO:0000313" key="2">
    <source>
        <dbReference type="EMBL" id="SDQ58145.1"/>
    </source>
</evidence>
<protein>
    <submittedName>
        <fullName evidence="2">Uncharacterized protein</fullName>
    </submittedName>
</protein>
<reference evidence="3" key="1">
    <citation type="submission" date="2016-10" db="EMBL/GenBank/DDBJ databases">
        <authorList>
            <person name="Varghese N."/>
            <person name="Submissions S."/>
        </authorList>
    </citation>
    <scope>NUCLEOTIDE SEQUENCE [LARGE SCALE GENOMIC DNA]</scope>
    <source>
        <strain evidence="3">DSM 24767</strain>
    </source>
</reference>
<feature type="transmembrane region" description="Helical" evidence="1">
    <location>
        <begin position="36"/>
        <end position="53"/>
    </location>
</feature>